<dbReference type="GO" id="GO:0016788">
    <property type="term" value="F:hydrolase activity, acting on ester bonds"/>
    <property type="evidence" value="ECO:0007669"/>
    <property type="project" value="InterPro"/>
</dbReference>
<proteinExistence type="inferred from homology"/>
<dbReference type="InterPro" id="IPR036514">
    <property type="entry name" value="SGNH_hydro_sf"/>
</dbReference>
<dbReference type="AlphaFoldDB" id="A0AB40AXQ5"/>
<dbReference type="SUPFAM" id="SSF52266">
    <property type="entry name" value="SGNH hydrolase"/>
    <property type="match status" value="1"/>
</dbReference>
<evidence type="ECO:0000313" key="3">
    <source>
        <dbReference type="Proteomes" id="UP001515500"/>
    </source>
</evidence>
<sequence>MKMINLKFILALVLLVVSSNASMINSGEMTVNTTALLVFGDSTVDSGNNNWLITSSKANFSPYGQNFFGHHPSGRFSNGRLATDFIMEALGISNNIPAFLDPSLTPEQLRHGVSFASASSGYDEMTASFSNVLSFSKQLQYLMHYKIHLGNLIGKKKAEETIRNAIFVVSAGTNDFIANYYLELNRSTQFTVPQYENYLIKSMSKYIKTMHRLGGSRFAIVGTPPMGCLPVVRALISTDGQCFDKYNNVAKSFNSKIVAQVSTLEKLLQVRMVYLDIYHPLFEAIHNPIKFGFKETSKGCVGSGTMEAGEAAKGMKTCKDPAKYVFWDAVHPTERMYKIIADEAMRDIVVKL</sequence>
<feature type="chain" id="PRO_5044203181" evidence="2">
    <location>
        <begin position="22"/>
        <end position="352"/>
    </location>
</feature>
<dbReference type="CDD" id="cd01837">
    <property type="entry name" value="SGNH_plant_lipase_like"/>
    <property type="match status" value="1"/>
</dbReference>
<dbReference type="InterPro" id="IPR035669">
    <property type="entry name" value="SGNH_plant_lipase-like"/>
</dbReference>
<evidence type="ECO:0000256" key="2">
    <source>
        <dbReference type="SAM" id="SignalP"/>
    </source>
</evidence>
<dbReference type="InterPro" id="IPR001087">
    <property type="entry name" value="GDSL"/>
</dbReference>
<evidence type="ECO:0000256" key="1">
    <source>
        <dbReference type="ARBA" id="ARBA00008668"/>
    </source>
</evidence>
<keyword evidence="2" id="KW-0732">Signal</keyword>
<dbReference type="GeneID" id="120256058"/>
<name>A0AB40AXQ5_DIOCR</name>
<keyword evidence="3" id="KW-1185">Reference proteome</keyword>
<dbReference type="PANTHER" id="PTHR45642:SF7">
    <property type="entry name" value="GDSL ESTERASE_LIPASE"/>
    <property type="match status" value="1"/>
</dbReference>
<dbReference type="Proteomes" id="UP001515500">
    <property type="component" value="Unplaced"/>
</dbReference>
<dbReference type="InterPro" id="IPR050592">
    <property type="entry name" value="GDSL_lipolytic_enzyme"/>
</dbReference>
<dbReference type="Gene3D" id="3.40.50.1110">
    <property type="entry name" value="SGNH hydrolase"/>
    <property type="match status" value="1"/>
</dbReference>
<reference evidence="4" key="1">
    <citation type="submission" date="2025-08" db="UniProtKB">
        <authorList>
            <consortium name="RefSeq"/>
        </authorList>
    </citation>
    <scope>IDENTIFICATION</scope>
</reference>
<comment type="similarity">
    <text evidence="1">Belongs to the 'GDSL' lipolytic enzyme family.</text>
</comment>
<organism evidence="3 4">
    <name type="scientific">Dioscorea cayennensis subsp. rotundata</name>
    <name type="common">White Guinea yam</name>
    <name type="synonym">Dioscorea rotundata</name>
    <dbReference type="NCBI Taxonomy" id="55577"/>
    <lineage>
        <taxon>Eukaryota</taxon>
        <taxon>Viridiplantae</taxon>
        <taxon>Streptophyta</taxon>
        <taxon>Embryophyta</taxon>
        <taxon>Tracheophyta</taxon>
        <taxon>Spermatophyta</taxon>
        <taxon>Magnoliopsida</taxon>
        <taxon>Liliopsida</taxon>
        <taxon>Dioscoreales</taxon>
        <taxon>Dioscoreaceae</taxon>
        <taxon>Dioscorea</taxon>
    </lineage>
</organism>
<evidence type="ECO:0000313" key="4">
    <source>
        <dbReference type="RefSeq" id="XP_039119756.1"/>
    </source>
</evidence>
<dbReference type="RefSeq" id="XP_039119756.1">
    <property type="nucleotide sequence ID" value="XM_039263822.1"/>
</dbReference>
<gene>
    <name evidence="4" type="primary">LOC120256058</name>
</gene>
<protein>
    <submittedName>
        <fullName evidence="4">LOW QUALITY PROTEIN: GDSL esterase/lipase At5g45950</fullName>
    </submittedName>
</protein>
<dbReference type="Pfam" id="PF00657">
    <property type="entry name" value="Lipase_GDSL"/>
    <property type="match status" value="1"/>
</dbReference>
<accession>A0AB40AXQ5</accession>
<dbReference type="PANTHER" id="PTHR45642">
    <property type="entry name" value="GDSL ESTERASE/LIPASE EXL3"/>
    <property type="match status" value="1"/>
</dbReference>
<feature type="signal peptide" evidence="2">
    <location>
        <begin position="1"/>
        <end position="21"/>
    </location>
</feature>